<dbReference type="AlphaFoldDB" id="A0A0H3IXM5"/>
<evidence type="ECO:0000313" key="2">
    <source>
        <dbReference type="EMBL" id="AHI88531.1"/>
    </source>
</evidence>
<dbReference type="KEGG" id="ccs:CCNA_03928"/>
<feature type="transmembrane region" description="Helical" evidence="1">
    <location>
        <begin position="33"/>
        <end position="53"/>
    </location>
</feature>
<dbReference type="Proteomes" id="UP000001364">
    <property type="component" value="Chromosome"/>
</dbReference>
<keyword evidence="1" id="KW-1133">Transmembrane helix</keyword>
<proteinExistence type="predicted"/>
<dbReference type="GeneID" id="18668821"/>
<keyword evidence="1" id="KW-0472">Membrane</keyword>
<dbReference type="EMBL" id="CP001340">
    <property type="protein sequence ID" value="AHI88531.1"/>
    <property type="molecule type" value="Genomic_DNA"/>
</dbReference>
<keyword evidence="3" id="KW-1185">Reference proteome</keyword>
<organism evidence="2 3">
    <name type="scientific">Caulobacter vibrioides (strain NA1000 / CB15N)</name>
    <name type="common">Caulobacter crescentus</name>
    <dbReference type="NCBI Taxonomy" id="565050"/>
    <lineage>
        <taxon>Bacteria</taxon>
        <taxon>Pseudomonadati</taxon>
        <taxon>Pseudomonadota</taxon>
        <taxon>Alphaproteobacteria</taxon>
        <taxon>Caulobacterales</taxon>
        <taxon>Caulobacteraceae</taxon>
        <taxon>Caulobacter</taxon>
    </lineage>
</organism>
<sequence length="63" mass="6887">MSQRRLDLIFVGLLPALIGLAWGRSSDVFPEQPYAFGAVVTLLAWAGVLWFFLAGPGKTPRDP</sequence>
<dbReference type="HOGENOM" id="CLU_2877537_0_0_5"/>
<dbReference type="RefSeq" id="YP_009020500.1">
    <property type="nucleotide sequence ID" value="NC_011916.1"/>
</dbReference>
<dbReference type="RefSeq" id="WP_024265588.1">
    <property type="nucleotide sequence ID" value="NC_011916.1"/>
</dbReference>
<reference evidence="2 3" key="1">
    <citation type="journal article" date="2010" name="J. Bacteriol.">
        <title>The genetic basis of laboratory adaptation in Caulobacter crescentus.</title>
        <authorList>
            <person name="Marks M.E."/>
            <person name="Castro-Rojas C.M."/>
            <person name="Teiling C."/>
            <person name="Du L."/>
            <person name="Kapatral V."/>
            <person name="Walunas T.L."/>
            <person name="Crosson S."/>
        </authorList>
    </citation>
    <scope>NUCLEOTIDE SEQUENCE [LARGE SCALE GENOMIC DNA]</scope>
    <source>
        <strain evidence="3">NA1000 / CB15N</strain>
    </source>
</reference>
<evidence type="ECO:0000256" key="1">
    <source>
        <dbReference type="SAM" id="Phobius"/>
    </source>
</evidence>
<name>A0A0H3IXM5_CAUVN</name>
<evidence type="ECO:0000313" key="3">
    <source>
        <dbReference type="Proteomes" id="UP000001364"/>
    </source>
</evidence>
<accession>A0A0H3IXM5</accession>
<gene>
    <name evidence="2" type="ordered locus">CCNA_03928</name>
</gene>
<keyword evidence="1" id="KW-0812">Transmembrane</keyword>
<protein>
    <submittedName>
        <fullName evidence="2">Uncharacterized protein</fullName>
    </submittedName>
</protein>